<evidence type="ECO:0000256" key="7">
    <source>
        <dbReference type="SAM" id="Phobius"/>
    </source>
</evidence>
<dbReference type="PANTHER" id="PTHR30012">
    <property type="entry name" value="GENERAL SECRETION PATHWAY PROTEIN"/>
    <property type="match status" value="1"/>
</dbReference>
<feature type="domain" description="Type II secretion system protein GspF" evidence="8">
    <location>
        <begin position="231"/>
        <end position="351"/>
    </location>
</feature>
<evidence type="ECO:0000256" key="4">
    <source>
        <dbReference type="ARBA" id="ARBA00022692"/>
    </source>
</evidence>
<feature type="domain" description="Type II secretion system protein GspF" evidence="8">
    <location>
        <begin position="28"/>
        <end position="156"/>
    </location>
</feature>
<dbReference type="OrthoDB" id="7031359at2"/>
<evidence type="ECO:0000256" key="5">
    <source>
        <dbReference type="ARBA" id="ARBA00022989"/>
    </source>
</evidence>
<evidence type="ECO:0000313" key="9">
    <source>
        <dbReference type="EMBL" id="PPA77587.1"/>
    </source>
</evidence>
<keyword evidence="5 7" id="KW-1133">Transmembrane helix</keyword>
<evidence type="ECO:0000313" key="10">
    <source>
        <dbReference type="Proteomes" id="UP000239990"/>
    </source>
</evidence>
<evidence type="ECO:0000256" key="2">
    <source>
        <dbReference type="ARBA" id="ARBA00005745"/>
    </source>
</evidence>
<gene>
    <name evidence="9" type="ORF">C4E15_06125</name>
</gene>
<dbReference type="Gene3D" id="1.20.81.30">
    <property type="entry name" value="Type II secretion system (T2SS), domain F"/>
    <property type="match status" value="2"/>
</dbReference>
<organism evidence="9 10">
    <name type="scientific">Achromobacter spanius</name>
    <dbReference type="NCBI Taxonomy" id="217203"/>
    <lineage>
        <taxon>Bacteria</taxon>
        <taxon>Pseudomonadati</taxon>
        <taxon>Pseudomonadota</taxon>
        <taxon>Betaproteobacteria</taxon>
        <taxon>Burkholderiales</taxon>
        <taxon>Alcaligenaceae</taxon>
        <taxon>Achromobacter</taxon>
    </lineage>
</organism>
<keyword evidence="6 7" id="KW-0472">Membrane</keyword>
<dbReference type="Pfam" id="PF00482">
    <property type="entry name" value="T2SSF"/>
    <property type="match status" value="2"/>
</dbReference>
<dbReference type="InterPro" id="IPR042094">
    <property type="entry name" value="T2SS_GspF_sf"/>
</dbReference>
<evidence type="ECO:0000259" key="8">
    <source>
        <dbReference type="Pfam" id="PF00482"/>
    </source>
</evidence>
<dbReference type="GO" id="GO:0005886">
    <property type="term" value="C:plasma membrane"/>
    <property type="evidence" value="ECO:0007669"/>
    <property type="project" value="UniProtKB-SubCell"/>
</dbReference>
<feature type="transmembrane region" description="Helical" evidence="7">
    <location>
        <begin position="331"/>
        <end position="354"/>
    </location>
</feature>
<sequence>MDVRADRCLANGGLAMAKLSSRRRMLIYRTLYSMARSKVPVYDALVDIQKAHSRNGRRPKAVIAVFAHEVLVRLSSGMSGDRFAEAFEGWLPPTEISMLASAQKAGDIATGCDDAIKHIKRQARVRSAIVSAVSYPSVIVVMAIVLLTFVSFKVVPIYARGSDPATWTGQTAVVYWMSEIVRHYGIFILLGLVSVGYAIRWSLPNWTGRLRPAFECLPPWSTYKTMQGAVFFSNLAILLNAGADLLQTMVHIHKHANPWLQQRLQDTMYGLSMGKNLGVALELAGHKFPDEESIAYITTIASREGFAFALSEFATNSAETAAERLEASGKVFFYVGLISVTALAALIFFGLFGLQTAAMGDRAF</sequence>
<protein>
    <recommendedName>
        <fullName evidence="8">Type II secretion system protein GspF domain-containing protein</fullName>
    </recommendedName>
</protein>
<keyword evidence="4 7" id="KW-0812">Transmembrane</keyword>
<feature type="transmembrane region" description="Helical" evidence="7">
    <location>
        <begin position="184"/>
        <end position="203"/>
    </location>
</feature>
<proteinExistence type="inferred from homology"/>
<reference evidence="9 10" key="1">
    <citation type="submission" date="2018-02" db="EMBL/GenBank/DDBJ databases">
        <title>Draft Genome of Achromobacter spanius stain 6.</title>
        <authorList>
            <person name="Gunasekera T.S."/>
            <person name="Radwan O."/>
            <person name="Ruiz O.N."/>
        </authorList>
    </citation>
    <scope>NUCLEOTIDE SEQUENCE [LARGE SCALE GENOMIC DNA]</scope>
    <source>
        <strain evidence="9 10">6</strain>
    </source>
</reference>
<dbReference type="AlphaFoldDB" id="A0A2K8S098"/>
<evidence type="ECO:0000256" key="6">
    <source>
        <dbReference type="ARBA" id="ARBA00023136"/>
    </source>
</evidence>
<dbReference type="KEGG" id="asw:CVS48_08370"/>
<dbReference type="Proteomes" id="UP000239990">
    <property type="component" value="Unassembled WGS sequence"/>
</dbReference>
<dbReference type="InterPro" id="IPR018076">
    <property type="entry name" value="T2SS_GspF_dom"/>
</dbReference>
<evidence type="ECO:0000256" key="3">
    <source>
        <dbReference type="ARBA" id="ARBA00022475"/>
    </source>
</evidence>
<dbReference type="EMBL" id="PREU01000002">
    <property type="protein sequence ID" value="PPA77587.1"/>
    <property type="molecule type" value="Genomic_DNA"/>
</dbReference>
<feature type="transmembrane region" description="Helical" evidence="7">
    <location>
        <begin position="128"/>
        <end position="152"/>
    </location>
</feature>
<comment type="caution">
    <text evidence="9">The sequence shown here is derived from an EMBL/GenBank/DDBJ whole genome shotgun (WGS) entry which is preliminary data.</text>
</comment>
<evidence type="ECO:0000256" key="1">
    <source>
        <dbReference type="ARBA" id="ARBA00004651"/>
    </source>
</evidence>
<dbReference type="InterPro" id="IPR003004">
    <property type="entry name" value="GspF/PilC"/>
</dbReference>
<comment type="subcellular location">
    <subcellularLocation>
        <location evidence="1">Cell membrane</location>
        <topology evidence="1">Multi-pass membrane protein</topology>
    </subcellularLocation>
</comment>
<accession>A0A2K8S098</accession>
<dbReference type="PANTHER" id="PTHR30012:SF0">
    <property type="entry name" value="TYPE II SECRETION SYSTEM PROTEIN F-RELATED"/>
    <property type="match status" value="1"/>
</dbReference>
<name>A0A2K8S098_9BURK</name>
<comment type="similarity">
    <text evidence="2">Belongs to the GSP F family.</text>
</comment>
<keyword evidence="3" id="KW-1003">Cell membrane</keyword>